<dbReference type="InterPro" id="IPR038377">
    <property type="entry name" value="Na/Glc_symporter_sf"/>
</dbReference>
<evidence type="ECO:0000256" key="1">
    <source>
        <dbReference type="ARBA" id="ARBA00004651"/>
    </source>
</evidence>
<comment type="catalytic activity">
    <reaction evidence="12">
        <text>L-proline(in) + Na(+)(in) = L-proline(out) + Na(+)(out)</text>
        <dbReference type="Rhea" id="RHEA:28967"/>
        <dbReference type="ChEBI" id="CHEBI:29101"/>
        <dbReference type="ChEBI" id="CHEBI:60039"/>
    </reaction>
</comment>
<evidence type="ECO:0000256" key="13">
    <source>
        <dbReference type="RuleBase" id="RU362091"/>
    </source>
</evidence>
<dbReference type="GO" id="GO:0015293">
    <property type="term" value="F:symporter activity"/>
    <property type="evidence" value="ECO:0007669"/>
    <property type="project" value="UniProtKB-KW"/>
</dbReference>
<proteinExistence type="inferred from homology"/>
<name>A0A9D1TZT2_9STAP</name>
<evidence type="ECO:0000256" key="2">
    <source>
        <dbReference type="ARBA" id="ARBA00006434"/>
    </source>
</evidence>
<evidence type="ECO:0000256" key="6">
    <source>
        <dbReference type="ARBA" id="ARBA00022847"/>
    </source>
</evidence>
<evidence type="ECO:0000256" key="14">
    <source>
        <dbReference type="SAM" id="Phobius"/>
    </source>
</evidence>
<keyword evidence="3" id="KW-0813">Transport</keyword>
<dbReference type="Pfam" id="PF00474">
    <property type="entry name" value="SSF"/>
    <property type="match status" value="1"/>
</dbReference>
<keyword evidence="5 14" id="KW-0812">Transmembrane</keyword>
<dbReference type="InterPro" id="IPR050277">
    <property type="entry name" value="Sodium:Solute_Symporter"/>
</dbReference>
<organism evidence="15 16">
    <name type="scientific">Candidatus Salinicoccus stercoripullorum</name>
    <dbReference type="NCBI Taxonomy" id="2838756"/>
    <lineage>
        <taxon>Bacteria</taxon>
        <taxon>Bacillati</taxon>
        <taxon>Bacillota</taxon>
        <taxon>Bacilli</taxon>
        <taxon>Bacillales</taxon>
        <taxon>Staphylococcaceae</taxon>
        <taxon>Salinicoccus</taxon>
    </lineage>
</organism>
<keyword evidence="8" id="KW-0915">Sodium</keyword>
<keyword evidence="11" id="KW-0739">Sodium transport</keyword>
<evidence type="ECO:0000256" key="8">
    <source>
        <dbReference type="ARBA" id="ARBA00023053"/>
    </source>
</evidence>
<keyword evidence="10 14" id="KW-0472">Membrane</keyword>
<dbReference type="PANTHER" id="PTHR48086">
    <property type="entry name" value="SODIUM/PROLINE SYMPORTER-RELATED"/>
    <property type="match status" value="1"/>
</dbReference>
<feature type="transmembrane region" description="Helical" evidence="14">
    <location>
        <begin position="65"/>
        <end position="84"/>
    </location>
</feature>
<evidence type="ECO:0000256" key="4">
    <source>
        <dbReference type="ARBA" id="ARBA00022475"/>
    </source>
</evidence>
<evidence type="ECO:0000256" key="9">
    <source>
        <dbReference type="ARBA" id="ARBA00023065"/>
    </source>
</evidence>
<accession>A0A9D1TZT2</accession>
<keyword evidence="7 14" id="KW-1133">Transmembrane helix</keyword>
<evidence type="ECO:0000256" key="11">
    <source>
        <dbReference type="ARBA" id="ARBA00023201"/>
    </source>
</evidence>
<dbReference type="AlphaFoldDB" id="A0A9D1TZT2"/>
<evidence type="ECO:0000256" key="10">
    <source>
        <dbReference type="ARBA" id="ARBA00023136"/>
    </source>
</evidence>
<evidence type="ECO:0000313" key="16">
    <source>
        <dbReference type="Proteomes" id="UP000823989"/>
    </source>
</evidence>
<comment type="caution">
    <text evidence="15">The sequence shown here is derived from an EMBL/GenBank/DDBJ whole genome shotgun (WGS) entry which is preliminary data.</text>
</comment>
<dbReference type="EMBL" id="DXHR01000010">
    <property type="protein sequence ID" value="HIW12095.1"/>
    <property type="molecule type" value="Genomic_DNA"/>
</dbReference>
<feature type="transmembrane region" description="Helical" evidence="14">
    <location>
        <begin position="90"/>
        <end position="110"/>
    </location>
</feature>
<gene>
    <name evidence="15" type="ORF">H9891_02940</name>
</gene>
<dbReference type="InterPro" id="IPR001734">
    <property type="entry name" value="Na/solute_symporter"/>
</dbReference>
<evidence type="ECO:0000256" key="12">
    <source>
        <dbReference type="ARBA" id="ARBA00033708"/>
    </source>
</evidence>
<keyword evidence="9" id="KW-0406">Ion transport</keyword>
<keyword evidence="4" id="KW-1003">Cell membrane</keyword>
<reference evidence="15" key="2">
    <citation type="submission" date="2021-04" db="EMBL/GenBank/DDBJ databases">
        <authorList>
            <person name="Gilroy R."/>
        </authorList>
    </citation>
    <scope>NUCLEOTIDE SEQUENCE</scope>
    <source>
        <strain evidence="15">ChiHjej13B12-752</strain>
    </source>
</reference>
<evidence type="ECO:0000313" key="15">
    <source>
        <dbReference type="EMBL" id="HIW12095.1"/>
    </source>
</evidence>
<keyword evidence="6" id="KW-0769">Symport</keyword>
<evidence type="ECO:0000256" key="7">
    <source>
        <dbReference type="ARBA" id="ARBA00022989"/>
    </source>
</evidence>
<comment type="similarity">
    <text evidence="2 13">Belongs to the sodium:solute symporter (SSF) (TC 2.A.21) family.</text>
</comment>
<protein>
    <submittedName>
        <fullName evidence="15">Sodium/proline symporter</fullName>
    </submittedName>
</protein>
<evidence type="ECO:0000256" key="3">
    <source>
        <dbReference type="ARBA" id="ARBA00022448"/>
    </source>
</evidence>
<dbReference type="GO" id="GO:0006814">
    <property type="term" value="P:sodium ion transport"/>
    <property type="evidence" value="ECO:0007669"/>
    <property type="project" value="UniProtKB-KW"/>
</dbReference>
<comment type="subcellular location">
    <subcellularLocation>
        <location evidence="1">Cell membrane</location>
        <topology evidence="1">Multi-pass membrane protein</topology>
    </subcellularLocation>
</comment>
<dbReference type="PROSITE" id="PS50283">
    <property type="entry name" value="NA_SOLUT_SYMP_3"/>
    <property type="match status" value="1"/>
</dbReference>
<evidence type="ECO:0000256" key="5">
    <source>
        <dbReference type="ARBA" id="ARBA00022692"/>
    </source>
</evidence>
<dbReference type="GO" id="GO:0005886">
    <property type="term" value="C:plasma membrane"/>
    <property type="evidence" value="ECO:0007669"/>
    <property type="project" value="UniProtKB-SubCell"/>
</dbReference>
<feature type="transmembrane region" description="Helical" evidence="14">
    <location>
        <begin position="9"/>
        <end position="28"/>
    </location>
</feature>
<feature type="non-terminal residue" evidence="15">
    <location>
        <position position="1"/>
    </location>
</feature>
<sequence>GELDEGKTILVSRIATAVIGGFGIIIALNPLDSVFWLAVFAWAGLATCFGPPVILSLFWKGVTKWGAISGMIVGPLVTVLWYFFPPLDIYEGGPAFIAALLVIVLVSLFTQPPEGEDFDRMWDEYTEKSELGRPVPLPSDVASVKALKQSDVSTKTEKEIVAQLLECKMRTASPYVSK</sequence>
<reference evidence="15" key="1">
    <citation type="journal article" date="2021" name="PeerJ">
        <title>Extensive microbial diversity within the chicken gut microbiome revealed by metagenomics and culture.</title>
        <authorList>
            <person name="Gilroy R."/>
            <person name="Ravi A."/>
            <person name="Getino M."/>
            <person name="Pursley I."/>
            <person name="Horton D.L."/>
            <person name="Alikhan N.F."/>
            <person name="Baker D."/>
            <person name="Gharbi K."/>
            <person name="Hall N."/>
            <person name="Watson M."/>
            <person name="Adriaenssens E.M."/>
            <person name="Foster-Nyarko E."/>
            <person name="Jarju S."/>
            <person name="Secka A."/>
            <person name="Antonio M."/>
            <person name="Oren A."/>
            <person name="Chaudhuri R.R."/>
            <person name="La Ragione R."/>
            <person name="Hildebrand F."/>
            <person name="Pallen M.J."/>
        </authorList>
    </citation>
    <scope>NUCLEOTIDE SEQUENCE</scope>
    <source>
        <strain evidence="15">ChiHjej13B12-752</strain>
    </source>
</reference>
<dbReference type="Proteomes" id="UP000823989">
    <property type="component" value="Unassembled WGS sequence"/>
</dbReference>
<dbReference type="Gene3D" id="1.20.1730.10">
    <property type="entry name" value="Sodium/glucose cotransporter"/>
    <property type="match status" value="1"/>
</dbReference>
<feature type="transmembrane region" description="Helical" evidence="14">
    <location>
        <begin position="34"/>
        <end position="58"/>
    </location>
</feature>
<dbReference type="PANTHER" id="PTHR48086:SF3">
    <property type="entry name" value="SODIUM_PROLINE SYMPORTER"/>
    <property type="match status" value="1"/>
</dbReference>